<proteinExistence type="predicted"/>
<dbReference type="KEGG" id="tcl:Tchl_2846"/>
<protein>
    <submittedName>
        <fullName evidence="1">HicB protein</fullName>
    </submittedName>
</protein>
<dbReference type="EMBL" id="CP018839">
    <property type="protein sequence ID" value="APR05669.1"/>
    <property type="molecule type" value="Genomic_DNA"/>
</dbReference>
<dbReference type="AlphaFoldDB" id="A0A1H5Z0Y0"/>
<name>A0A1H5Z0Y0_9RHOO</name>
<dbReference type="InterPro" id="IPR035069">
    <property type="entry name" value="TTHA1013/TTHA0281-like"/>
</dbReference>
<gene>
    <name evidence="1" type="ORF">Tchl_2846</name>
</gene>
<organism evidence="1 2">
    <name type="scientific">Thauera chlorobenzoica</name>
    <dbReference type="NCBI Taxonomy" id="96773"/>
    <lineage>
        <taxon>Bacteria</taxon>
        <taxon>Pseudomonadati</taxon>
        <taxon>Pseudomonadota</taxon>
        <taxon>Betaproteobacteria</taxon>
        <taxon>Rhodocyclales</taxon>
        <taxon>Zoogloeaceae</taxon>
        <taxon>Thauera</taxon>
    </lineage>
</organism>
<dbReference type="RefSeq" id="WP_075149008.1">
    <property type="nucleotide sequence ID" value="NZ_CP018839.1"/>
</dbReference>
<dbReference type="Pfam" id="PF05534">
    <property type="entry name" value="HicB"/>
    <property type="match status" value="1"/>
</dbReference>
<reference evidence="1 2" key="1">
    <citation type="submission" date="2016-12" db="EMBL/GenBank/DDBJ databases">
        <title>Complete genome sequence of Thauera chlorobenzoica, a Betaproteobacterium degrading haloaromatics anaerobically to CO2 and halides.</title>
        <authorList>
            <person name="Goris T."/>
            <person name="Mergelsberg M."/>
            <person name="Boll M."/>
        </authorList>
    </citation>
    <scope>NUCLEOTIDE SEQUENCE [LARGE SCALE GENOMIC DNA]</scope>
    <source>
        <strain evidence="1 2">3CB1</strain>
    </source>
</reference>
<accession>A0A1H5Z0Y0</accession>
<dbReference type="OrthoDB" id="5297106at2"/>
<dbReference type="InterPro" id="IPR008651">
    <property type="entry name" value="Uncharacterised_HicB"/>
</dbReference>
<evidence type="ECO:0000313" key="1">
    <source>
        <dbReference type="EMBL" id="APR05669.1"/>
    </source>
</evidence>
<dbReference type="STRING" id="96773.Tchl_2846"/>
<sequence length="160" mass="17572">MKAILEYKSYLGSAEVSVEDGLIHGKLLYINDVISYAAESPKDIKAAFEAAVDDYLETCAECGDQPDTPFKGSFNVRLGPDLHRGCAMEAERAGTKLNEWVKGACEERLERAKNPAKKVEISVTNHHYVHPEAGVNVQEFDESVPGPLTTFSPGRTAWTN</sequence>
<dbReference type="SUPFAM" id="SSF143100">
    <property type="entry name" value="TTHA1013/TTHA0281-like"/>
    <property type="match status" value="1"/>
</dbReference>
<keyword evidence="2" id="KW-1185">Reference proteome</keyword>
<dbReference type="Proteomes" id="UP000185739">
    <property type="component" value="Chromosome"/>
</dbReference>
<evidence type="ECO:0000313" key="2">
    <source>
        <dbReference type="Proteomes" id="UP000185739"/>
    </source>
</evidence>